<keyword evidence="10 16" id="KW-0418">Kinase</keyword>
<evidence type="ECO:0000256" key="7">
    <source>
        <dbReference type="ARBA" id="ARBA00022643"/>
    </source>
</evidence>
<name>A0ABQ0GDG4_9PEZI</name>
<dbReference type="InterPro" id="IPR023465">
    <property type="entry name" value="Riboflavin_kinase_dom_sf"/>
</dbReference>
<dbReference type="EC" id="2.7.1.26" evidence="4"/>
<dbReference type="GO" id="GO:0016301">
    <property type="term" value="F:kinase activity"/>
    <property type="evidence" value="ECO:0007669"/>
    <property type="project" value="UniProtKB-KW"/>
</dbReference>
<keyword evidence="9" id="KW-0547">Nucleotide-binding</keyword>
<dbReference type="EMBL" id="BAAFSV010000003">
    <property type="protein sequence ID" value="GAB1315776.1"/>
    <property type="molecule type" value="Genomic_DNA"/>
</dbReference>
<dbReference type="SUPFAM" id="SSF82114">
    <property type="entry name" value="Riboflavin kinase-like"/>
    <property type="match status" value="1"/>
</dbReference>
<dbReference type="Pfam" id="PF01687">
    <property type="entry name" value="Flavokinase"/>
    <property type="match status" value="1"/>
</dbReference>
<dbReference type="Proteomes" id="UP001628179">
    <property type="component" value="Unassembled WGS sequence"/>
</dbReference>
<comment type="similarity">
    <text evidence="3">Belongs to the flavokinase family.</text>
</comment>
<comment type="catalytic activity">
    <reaction evidence="13">
        <text>riboflavin + ATP = FMN + ADP + H(+)</text>
        <dbReference type="Rhea" id="RHEA:14357"/>
        <dbReference type="ChEBI" id="CHEBI:15378"/>
        <dbReference type="ChEBI" id="CHEBI:30616"/>
        <dbReference type="ChEBI" id="CHEBI:57986"/>
        <dbReference type="ChEBI" id="CHEBI:58210"/>
        <dbReference type="ChEBI" id="CHEBI:456216"/>
        <dbReference type="EC" id="2.7.1.26"/>
    </reaction>
</comment>
<dbReference type="PANTHER" id="PTHR22749">
    <property type="entry name" value="RIBOFLAVIN KINASE/FMN ADENYLYLTRANSFERASE"/>
    <property type="match status" value="1"/>
</dbReference>
<evidence type="ECO:0000256" key="1">
    <source>
        <dbReference type="ARBA" id="ARBA00003572"/>
    </source>
</evidence>
<keyword evidence="6" id="KW-0285">Flavoprotein</keyword>
<proteinExistence type="inferred from homology"/>
<gene>
    <name evidence="16" type="primary">FMN1</name>
    <name evidence="16" type="ORF">MFIFM68171_05986</name>
</gene>
<feature type="region of interest" description="Disordered" evidence="14">
    <location>
        <begin position="78"/>
        <end position="136"/>
    </location>
</feature>
<dbReference type="InterPro" id="IPR015865">
    <property type="entry name" value="Riboflavin_kinase_bac/euk"/>
</dbReference>
<evidence type="ECO:0000256" key="5">
    <source>
        <dbReference type="ARBA" id="ARBA00017394"/>
    </source>
</evidence>
<evidence type="ECO:0000256" key="8">
    <source>
        <dbReference type="ARBA" id="ARBA00022679"/>
    </source>
</evidence>
<comment type="pathway">
    <text evidence="2">Cofactor biosynthesis; FMN biosynthesis; FMN from riboflavin (ATP route): step 1/1.</text>
</comment>
<feature type="domain" description="Riboflavin kinase" evidence="15">
    <location>
        <begin position="17"/>
        <end position="218"/>
    </location>
</feature>
<keyword evidence="17" id="KW-1185">Reference proteome</keyword>
<dbReference type="Gene3D" id="2.40.30.30">
    <property type="entry name" value="Riboflavin kinase-like"/>
    <property type="match status" value="1"/>
</dbReference>
<feature type="compositionally biased region" description="Basic and acidic residues" evidence="14">
    <location>
        <begin position="262"/>
        <end position="271"/>
    </location>
</feature>
<evidence type="ECO:0000256" key="2">
    <source>
        <dbReference type="ARBA" id="ARBA00005201"/>
    </source>
</evidence>
<dbReference type="InterPro" id="IPR023468">
    <property type="entry name" value="Riboflavin_kinase"/>
</dbReference>
<sequence>MATPNRPIIVGPDSGPVPPYPLRMSGLVISGFGRGSKELGIPTANLPVDDTVTPWISTIPSGVYFGWASLRLPPSHPDCATNTTSSTTTATTTTTTATPAPPAAAATPAQENTAQQNGTPAQGEAEAKAEAGAGAGEGAEGGYQVYPMVMSIGYNPFYKNTVRSAEVHVLHKFGADFYGVEMRLLILGFIREEKDYSGLEALIADIEFDCEVARQSLVREGWAPREVEVEISGIGSTAGGEGDGGERRRVRGTLEAGWLIRPGEDSEAKGE</sequence>
<evidence type="ECO:0000256" key="4">
    <source>
        <dbReference type="ARBA" id="ARBA00012105"/>
    </source>
</evidence>
<feature type="compositionally biased region" description="Polar residues" evidence="14">
    <location>
        <begin position="110"/>
        <end position="120"/>
    </location>
</feature>
<protein>
    <recommendedName>
        <fullName evidence="5">Riboflavin kinase</fullName>
        <ecNumber evidence="4">2.7.1.26</ecNumber>
    </recommendedName>
    <alternativeName>
        <fullName evidence="12">Flavin mononucleotide kinase 1</fullName>
    </alternativeName>
</protein>
<keyword evidence="11" id="KW-0067">ATP-binding</keyword>
<evidence type="ECO:0000313" key="17">
    <source>
        <dbReference type="Proteomes" id="UP001628179"/>
    </source>
</evidence>
<dbReference type="SMART" id="SM00904">
    <property type="entry name" value="Flavokinase"/>
    <property type="match status" value="1"/>
</dbReference>
<feature type="compositionally biased region" description="Low complexity" evidence="14">
    <location>
        <begin position="80"/>
        <end position="109"/>
    </location>
</feature>
<comment type="function">
    <text evidence="1">Catalyzes the phosphorylation of riboflavin (vitamin B2) to form flavin mononucleotide (FMN) coenzyme.</text>
</comment>
<evidence type="ECO:0000256" key="14">
    <source>
        <dbReference type="SAM" id="MobiDB-lite"/>
    </source>
</evidence>
<accession>A0ABQ0GDG4</accession>
<evidence type="ECO:0000256" key="12">
    <source>
        <dbReference type="ARBA" id="ARBA00029960"/>
    </source>
</evidence>
<evidence type="ECO:0000256" key="11">
    <source>
        <dbReference type="ARBA" id="ARBA00022840"/>
    </source>
</evidence>
<dbReference type="PANTHER" id="PTHR22749:SF6">
    <property type="entry name" value="RIBOFLAVIN KINASE"/>
    <property type="match status" value="1"/>
</dbReference>
<comment type="caution">
    <text evidence="16">The sequence shown here is derived from an EMBL/GenBank/DDBJ whole genome shotgun (WGS) entry which is preliminary data.</text>
</comment>
<evidence type="ECO:0000256" key="3">
    <source>
        <dbReference type="ARBA" id="ARBA00010108"/>
    </source>
</evidence>
<evidence type="ECO:0000313" key="16">
    <source>
        <dbReference type="EMBL" id="GAB1315776.1"/>
    </source>
</evidence>
<reference evidence="16 17" key="1">
    <citation type="submission" date="2024-09" db="EMBL/GenBank/DDBJ databases">
        <title>Itraconazole resistance in Madurella fahalii resulting from another homologue of gene encoding cytochrome P450 14-alpha sterol demethylase (CYP51).</title>
        <authorList>
            <person name="Yoshioka I."/>
            <person name="Fahal A.H."/>
            <person name="Kaneko S."/>
            <person name="Yaguchi T."/>
        </authorList>
    </citation>
    <scope>NUCLEOTIDE SEQUENCE [LARGE SCALE GENOMIC DNA]</scope>
    <source>
        <strain evidence="16 17">IFM 68171</strain>
    </source>
</reference>
<evidence type="ECO:0000256" key="9">
    <source>
        <dbReference type="ARBA" id="ARBA00022741"/>
    </source>
</evidence>
<evidence type="ECO:0000259" key="15">
    <source>
        <dbReference type="SMART" id="SM00904"/>
    </source>
</evidence>
<keyword evidence="8" id="KW-0808">Transferase</keyword>
<feature type="region of interest" description="Disordered" evidence="14">
    <location>
        <begin position="234"/>
        <end position="271"/>
    </location>
</feature>
<evidence type="ECO:0000256" key="10">
    <source>
        <dbReference type="ARBA" id="ARBA00022777"/>
    </source>
</evidence>
<evidence type="ECO:0000256" key="13">
    <source>
        <dbReference type="ARBA" id="ARBA00047880"/>
    </source>
</evidence>
<organism evidence="16 17">
    <name type="scientific">Madurella fahalii</name>
    <dbReference type="NCBI Taxonomy" id="1157608"/>
    <lineage>
        <taxon>Eukaryota</taxon>
        <taxon>Fungi</taxon>
        <taxon>Dikarya</taxon>
        <taxon>Ascomycota</taxon>
        <taxon>Pezizomycotina</taxon>
        <taxon>Sordariomycetes</taxon>
        <taxon>Sordariomycetidae</taxon>
        <taxon>Sordariales</taxon>
        <taxon>Sordariales incertae sedis</taxon>
        <taxon>Madurella</taxon>
    </lineage>
</organism>
<keyword evidence="7" id="KW-0288">FMN</keyword>
<evidence type="ECO:0000256" key="6">
    <source>
        <dbReference type="ARBA" id="ARBA00022630"/>
    </source>
</evidence>
<dbReference type="GeneID" id="98176729"/>
<dbReference type="RefSeq" id="XP_070917507.1">
    <property type="nucleotide sequence ID" value="XM_071061406.1"/>
</dbReference>